<evidence type="ECO:0000256" key="1">
    <source>
        <dbReference type="ARBA" id="ARBA00023015"/>
    </source>
</evidence>
<dbReference type="AlphaFoldDB" id="A0A2T0FK19"/>
<evidence type="ECO:0000313" key="6">
    <source>
        <dbReference type="EMBL" id="PRT55343.1"/>
    </source>
</evidence>
<dbReference type="PANTHER" id="PTHR31069:SF32">
    <property type="entry name" value="ARGININE METABOLISM REGULATION PROTEIN II"/>
    <property type="match status" value="1"/>
</dbReference>
<proteinExistence type="predicted"/>
<dbReference type="Proteomes" id="UP000238350">
    <property type="component" value="Unassembled WGS sequence"/>
</dbReference>
<organism evidence="6 7">
    <name type="scientific">Wickerhamiella sorbophila</name>
    <dbReference type="NCBI Taxonomy" id="45607"/>
    <lineage>
        <taxon>Eukaryota</taxon>
        <taxon>Fungi</taxon>
        <taxon>Dikarya</taxon>
        <taxon>Ascomycota</taxon>
        <taxon>Saccharomycotina</taxon>
        <taxon>Dipodascomycetes</taxon>
        <taxon>Dipodascales</taxon>
        <taxon>Trichomonascaceae</taxon>
        <taxon>Wickerhamiella</taxon>
    </lineage>
</organism>
<dbReference type="RefSeq" id="XP_024665288.1">
    <property type="nucleotide sequence ID" value="XM_024809520.1"/>
</dbReference>
<protein>
    <submittedName>
        <fullName evidence="6">Arginine metabolism regulation protein II</fullName>
    </submittedName>
</protein>
<dbReference type="Gene3D" id="4.10.240.10">
    <property type="entry name" value="Zn(2)-C6 fungal-type DNA-binding domain"/>
    <property type="match status" value="1"/>
</dbReference>
<dbReference type="PROSITE" id="PS50048">
    <property type="entry name" value="ZN2_CY6_FUNGAL_2"/>
    <property type="match status" value="1"/>
</dbReference>
<evidence type="ECO:0000256" key="2">
    <source>
        <dbReference type="ARBA" id="ARBA00023125"/>
    </source>
</evidence>
<feature type="domain" description="Zn(2)-C6 fungal-type" evidence="5">
    <location>
        <begin position="10"/>
        <end position="38"/>
    </location>
</feature>
<reference evidence="6 7" key="1">
    <citation type="submission" date="2017-04" db="EMBL/GenBank/DDBJ databases">
        <title>Genome sequencing of [Candida] sorbophila.</title>
        <authorList>
            <person name="Ahn J.O."/>
        </authorList>
    </citation>
    <scope>NUCLEOTIDE SEQUENCE [LARGE SCALE GENOMIC DNA]</scope>
    <source>
        <strain evidence="6 7">DS02</strain>
    </source>
</reference>
<dbReference type="SUPFAM" id="SSF57701">
    <property type="entry name" value="Zn2/Cys6 DNA-binding domain"/>
    <property type="match status" value="1"/>
</dbReference>
<dbReference type="Pfam" id="PF11951">
    <property type="entry name" value="Fungal_trans_2"/>
    <property type="match status" value="1"/>
</dbReference>
<keyword evidence="7" id="KW-1185">Reference proteome</keyword>
<dbReference type="InterPro" id="IPR036864">
    <property type="entry name" value="Zn2-C6_fun-type_DNA-bd_sf"/>
</dbReference>
<dbReference type="OrthoDB" id="3477330at2759"/>
<dbReference type="CDD" id="cd00067">
    <property type="entry name" value="GAL4"/>
    <property type="match status" value="1"/>
</dbReference>
<evidence type="ECO:0000313" key="7">
    <source>
        <dbReference type="Proteomes" id="UP000238350"/>
    </source>
</evidence>
<accession>A0A2T0FK19</accession>
<dbReference type="GO" id="GO:0008270">
    <property type="term" value="F:zinc ion binding"/>
    <property type="evidence" value="ECO:0007669"/>
    <property type="project" value="InterPro"/>
</dbReference>
<keyword evidence="3" id="KW-0804">Transcription</keyword>
<dbReference type="InterPro" id="IPR021858">
    <property type="entry name" value="Fun_TF"/>
</dbReference>
<keyword evidence="4" id="KW-0539">Nucleus</keyword>
<name>A0A2T0FK19_9ASCO</name>
<dbReference type="EMBL" id="NDIQ01000021">
    <property type="protein sequence ID" value="PRT55343.1"/>
    <property type="molecule type" value="Genomic_DNA"/>
</dbReference>
<evidence type="ECO:0000259" key="5">
    <source>
        <dbReference type="PROSITE" id="PS50048"/>
    </source>
</evidence>
<dbReference type="SMART" id="SM00066">
    <property type="entry name" value="GAL4"/>
    <property type="match status" value="1"/>
</dbReference>
<evidence type="ECO:0000256" key="4">
    <source>
        <dbReference type="ARBA" id="ARBA00023242"/>
    </source>
</evidence>
<sequence length="725" mass="81980">MAVRTKSYTGCWTCRSRKIKCDNKQPVCQQCIKGKRQCEGYSIKLRWVGSNSDPNPGDTLRRQVDFVKYPASMLYETYNELDDLLVKLHNGAVAPGETAVAGPFAVFQGVTDAQELPRKRSKLVALPTPPVRSPNDTPVFMNPRYASPANQGHLITNQSSIGPSPQSFHGTSLSPYGDVVYADGFGGFEQDLGAIIAPTFPGIDKKYEDVLFQPSPLEMLPPLPPDEKFDLTAAPRLLVLSRFLLEHYRDHVTPYMMVVIHDRNPWRTIYLPRAYAAIGDITCTGETTFARYTGLHAMTAIAAFHLRLKFDPASMPYQYYTELGERLETQAQHWLSKCLKGSNIGKYKDLLVALLSMATLHMVKGSTGSGEVPLGAAQRLINVRYRTRPKMSRKAKILHRICVMLTLLQKATVMTHQSELGAIHQEHDLEDAWIDKTFDDVVVPQDPKQIQKLEKLQSRQGPLNYMNDPLQLEEYFSQYDNMGMVDDIFHIGDVARAQQPSDLPAASSNRLPSDYEAVSTQLIHGLTPPLVYIFKQVVSVSRKALHQREANGGDTGTFSSELILQCTEVEAQLATYKSQIEATSSEALSPKINEMLNHHCHACHKALIVYHYRMSKDVNRTLLQRTLLQVIQHLEAINEFNKRQPRALVIPFLFPGFICACEVESDNEDLRYRYYSWLLEMKRTGLSSYATVNSVIEEVHKRRKAGMSSNWWDIVREWDLNLILT</sequence>
<dbReference type="GO" id="GO:0000981">
    <property type="term" value="F:DNA-binding transcription factor activity, RNA polymerase II-specific"/>
    <property type="evidence" value="ECO:0007669"/>
    <property type="project" value="InterPro"/>
</dbReference>
<evidence type="ECO:0000256" key="3">
    <source>
        <dbReference type="ARBA" id="ARBA00023163"/>
    </source>
</evidence>
<gene>
    <name evidence="6" type="ORF">B9G98_02963</name>
</gene>
<dbReference type="InterPro" id="IPR050675">
    <property type="entry name" value="OAF3"/>
</dbReference>
<dbReference type="Pfam" id="PF00172">
    <property type="entry name" value="Zn_clus"/>
    <property type="match status" value="1"/>
</dbReference>
<keyword evidence="1" id="KW-0805">Transcription regulation</keyword>
<dbReference type="GO" id="GO:0003677">
    <property type="term" value="F:DNA binding"/>
    <property type="evidence" value="ECO:0007669"/>
    <property type="project" value="UniProtKB-KW"/>
</dbReference>
<dbReference type="PROSITE" id="PS00463">
    <property type="entry name" value="ZN2_CY6_FUNGAL_1"/>
    <property type="match status" value="1"/>
</dbReference>
<dbReference type="STRING" id="45607.A0A2T0FK19"/>
<dbReference type="InterPro" id="IPR001138">
    <property type="entry name" value="Zn2Cys6_DnaBD"/>
</dbReference>
<dbReference type="PANTHER" id="PTHR31069">
    <property type="entry name" value="OLEATE-ACTIVATED TRANSCRIPTION FACTOR 1-RELATED"/>
    <property type="match status" value="1"/>
</dbReference>
<dbReference type="GeneID" id="36516711"/>
<keyword evidence="2" id="KW-0238">DNA-binding</keyword>
<comment type="caution">
    <text evidence="6">The sequence shown here is derived from an EMBL/GenBank/DDBJ whole genome shotgun (WGS) entry which is preliminary data.</text>
</comment>